<evidence type="ECO:0000259" key="2">
    <source>
        <dbReference type="Pfam" id="PF03184"/>
    </source>
</evidence>
<dbReference type="RefSeq" id="XP_035680961.1">
    <property type="nucleotide sequence ID" value="XM_035825068.1"/>
</dbReference>
<dbReference type="KEGG" id="bfo:118418925"/>
<feature type="region of interest" description="Disordered" evidence="1">
    <location>
        <begin position="346"/>
        <end position="422"/>
    </location>
</feature>
<dbReference type="Pfam" id="PF03184">
    <property type="entry name" value="DDE_1"/>
    <property type="match status" value="1"/>
</dbReference>
<protein>
    <submittedName>
        <fullName evidence="4">Uncharacterized protein LOC118418925</fullName>
    </submittedName>
</protein>
<feature type="domain" description="DDE-1" evidence="2">
    <location>
        <begin position="157"/>
        <end position="320"/>
    </location>
</feature>
<dbReference type="GeneID" id="118418925"/>
<dbReference type="AlphaFoldDB" id="A0A9J7MV15"/>
<feature type="region of interest" description="Disordered" evidence="1">
    <location>
        <begin position="487"/>
        <end position="602"/>
    </location>
</feature>
<sequence length="602" mass="67241">MGRPSILSPEEEGALVVYAKYLAEKGFPPTVRVIKALAFEVEKKRAKGRGEEPRFKDSGPGKRWWKGFKGRHPDLSLRSPDQLDKERAAFSTAGVVFEHFERLEQILTDAKAKDKRPHVIYNADETGMDLSAKVSKVIVPKGWKRSPSRRVGGRDHVSALVCISAAGQTVPPMIIYNKAFPGGKYTEGGPANALYAYSDSGFIDDELFERWFKLSFLKHCTSDRPVILILDQHYSHITLRVLEDAIQNDVIILGLPPHTTHFLQPLDVSVFAPLKKKWAMTLEVMQAANTSFHVTKRNFANIFSSVYDNAINPAIIKTSFAKTGIYPFNDEAVDDKWIRMSAAELGESTSTTATPTAASSTTATPTATATSSTTETPTATATSSTTETPTATSSTTATPSAMTPTAASSSQQDRTPASASNTACPTCNAACTVCNPLQSPLIQTLIPPELHDILIPIPPAKKSSRCNLNRRLTGRVLTHSEVMEEMRLKEKEKKEKEEKKERRKEEMKKKREEKEQKELEKRLQKEKKQAESVKKLAEKEERKRKRQELAEARKKQRIEGKENQRPTRPRDVREGSSRSRPVKPPSWYAEYEMGQGEDEEAE</sequence>
<dbReference type="GO" id="GO:0003676">
    <property type="term" value="F:nucleic acid binding"/>
    <property type="evidence" value="ECO:0007669"/>
    <property type="project" value="InterPro"/>
</dbReference>
<dbReference type="OrthoDB" id="10035668at2759"/>
<gene>
    <name evidence="4" type="primary">LOC118418925</name>
</gene>
<dbReference type="PANTHER" id="PTHR19303">
    <property type="entry name" value="TRANSPOSON"/>
    <property type="match status" value="1"/>
</dbReference>
<keyword evidence="3" id="KW-1185">Reference proteome</keyword>
<dbReference type="InterPro" id="IPR050863">
    <property type="entry name" value="CenT-Element_Derived"/>
</dbReference>
<organism evidence="3 4">
    <name type="scientific">Branchiostoma floridae</name>
    <name type="common">Florida lancelet</name>
    <name type="synonym">Amphioxus</name>
    <dbReference type="NCBI Taxonomy" id="7739"/>
    <lineage>
        <taxon>Eukaryota</taxon>
        <taxon>Metazoa</taxon>
        <taxon>Chordata</taxon>
        <taxon>Cephalochordata</taxon>
        <taxon>Leptocardii</taxon>
        <taxon>Amphioxiformes</taxon>
        <taxon>Branchiostomatidae</taxon>
        <taxon>Branchiostoma</taxon>
    </lineage>
</organism>
<accession>A0A9J7MV15</accession>
<feature type="compositionally biased region" description="Low complexity" evidence="1">
    <location>
        <begin position="348"/>
        <end position="410"/>
    </location>
</feature>
<evidence type="ECO:0000256" key="1">
    <source>
        <dbReference type="SAM" id="MobiDB-lite"/>
    </source>
</evidence>
<feature type="compositionally biased region" description="Basic and acidic residues" evidence="1">
    <location>
        <begin position="487"/>
        <end position="577"/>
    </location>
</feature>
<feature type="compositionally biased region" description="Polar residues" evidence="1">
    <location>
        <begin position="411"/>
        <end position="422"/>
    </location>
</feature>
<dbReference type="PANTHER" id="PTHR19303:SF74">
    <property type="entry name" value="POGO TRANSPOSABLE ELEMENT WITH KRAB DOMAIN"/>
    <property type="match status" value="1"/>
</dbReference>
<evidence type="ECO:0000313" key="3">
    <source>
        <dbReference type="Proteomes" id="UP000001554"/>
    </source>
</evidence>
<name>A0A9J7MV15_BRAFL</name>
<evidence type="ECO:0000313" key="4">
    <source>
        <dbReference type="RefSeq" id="XP_035680961.1"/>
    </source>
</evidence>
<proteinExistence type="predicted"/>
<reference evidence="4" key="2">
    <citation type="submission" date="2025-08" db="UniProtKB">
        <authorList>
            <consortium name="RefSeq"/>
        </authorList>
    </citation>
    <scope>IDENTIFICATION</scope>
    <source>
        <strain evidence="4">S238N-H82</strain>
        <tissue evidence="4">Testes</tissue>
    </source>
</reference>
<dbReference type="Proteomes" id="UP000001554">
    <property type="component" value="Chromosome 7"/>
</dbReference>
<reference evidence="3" key="1">
    <citation type="journal article" date="2020" name="Nat. Ecol. Evol.">
        <title>Deeply conserved synteny resolves early events in vertebrate evolution.</title>
        <authorList>
            <person name="Simakov O."/>
            <person name="Marletaz F."/>
            <person name="Yue J.X."/>
            <person name="O'Connell B."/>
            <person name="Jenkins J."/>
            <person name="Brandt A."/>
            <person name="Calef R."/>
            <person name="Tung C.H."/>
            <person name="Huang T.K."/>
            <person name="Schmutz J."/>
            <person name="Satoh N."/>
            <person name="Yu J.K."/>
            <person name="Putnam N.H."/>
            <person name="Green R.E."/>
            <person name="Rokhsar D.S."/>
        </authorList>
    </citation>
    <scope>NUCLEOTIDE SEQUENCE [LARGE SCALE GENOMIC DNA]</scope>
    <source>
        <strain evidence="3">S238N-H82</strain>
    </source>
</reference>
<dbReference type="OMA" id="TANICIC"/>
<dbReference type="InterPro" id="IPR004875">
    <property type="entry name" value="DDE_SF_endonuclease_dom"/>
</dbReference>